<proteinExistence type="predicted"/>
<gene>
    <name evidence="2" type="ORF">EAE98_005425</name>
</gene>
<comment type="caution">
    <text evidence="2">The sequence shown here is derived from an EMBL/GenBank/DDBJ whole genome shotgun (WGS) entry which is preliminary data.</text>
</comment>
<organism evidence="2 3">
    <name type="scientific">Botrytis deweyae</name>
    <dbReference type="NCBI Taxonomy" id="2478750"/>
    <lineage>
        <taxon>Eukaryota</taxon>
        <taxon>Fungi</taxon>
        <taxon>Dikarya</taxon>
        <taxon>Ascomycota</taxon>
        <taxon>Pezizomycotina</taxon>
        <taxon>Leotiomycetes</taxon>
        <taxon>Helotiales</taxon>
        <taxon>Sclerotiniaceae</taxon>
        <taxon>Botrytis</taxon>
    </lineage>
</organism>
<reference evidence="2 3" key="1">
    <citation type="journal article" date="2020" name="Genome Biol. Evol.">
        <title>Comparative genomics of Sclerotiniaceae.</title>
        <authorList>
            <person name="Valero Jimenez C.A."/>
            <person name="Steentjes M."/>
            <person name="Scholten O.E."/>
            <person name="Van Kan J.A.L."/>
        </authorList>
    </citation>
    <scope>NUCLEOTIDE SEQUENCE [LARGE SCALE GENOMIC DNA]</scope>
    <source>
        <strain evidence="2 3">B1</strain>
    </source>
</reference>
<feature type="region of interest" description="Disordered" evidence="1">
    <location>
        <begin position="33"/>
        <end position="62"/>
    </location>
</feature>
<dbReference type="Proteomes" id="UP000783213">
    <property type="component" value="Unassembled WGS sequence"/>
</dbReference>
<dbReference type="RefSeq" id="XP_038810889.1">
    <property type="nucleotide sequence ID" value="XM_038953047.1"/>
</dbReference>
<evidence type="ECO:0000313" key="2">
    <source>
        <dbReference type="EMBL" id="KAF7929507.1"/>
    </source>
</evidence>
<accession>A0ABQ7INV0</accession>
<keyword evidence="3" id="KW-1185">Reference proteome</keyword>
<sequence>MAFYPIPFICSAAPYISPYSFIRSASPYISPYSSSSNSSSTSDSLSLLNGPERPVKHPNQFPTDEESAVVHQNHQHYSTLYEQFLDPELFISPPAHTYSALILPQLRTLIRDIESTADTHLMQHLPHLHFLLGLLSPLPDFGLIDHNLPAFRAHVATHFSTARTQEEDHYHPLLAIQPEPELRMVFRIFDARYNYDFPRRAACLIYPGDCKHQPTEEMVSEGGVDGDSGDSALVYRQGWGMQPKYIVTASYAGDVGVQYPVYHF</sequence>
<evidence type="ECO:0000256" key="1">
    <source>
        <dbReference type="SAM" id="MobiDB-lite"/>
    </source>
</evidence>
<name>A0ABQ7INV0_9HELO</name>
<protein>
    <submittedName>
        <fullName evidence="2">Uncharacterized protein</fullName>
    </submittedName>
</protein>
<dbReference type="GeneID" id="62232199"/>
<dbReference type="EMBL" id="RCSX01000010">
    <property type="protein sequence ID" value="KAF7929507.1"/>
    <property type="molecule type" value="Genomic_DNA"/>
</dbReference>
<evidence type="ECO:0000313" key="3">
    <source>
        <dbReference type="Proteomes" id="UP000783213"/>
    </source>
</evidence>
<feature type="compositionally biased region" description="Low complexity" evidence="1">
    <location>
        <begin position="33"/>
        <end position="46"/>
    </location>
</feature>